<comment type="caution">
    <text evidence="1">The sequence shown here is derived from an EMBL/GenBank/DDBJ whole genome shotgun (WGS) entry which is preliminary data.</text>
</comment>
<dbReference type="RefSeq" id="WP_350776971.1">
    <property type="nucleotide sequence ID" value="NZ_JBEPEK010000014.1"/>
</dbReference>
<gene>
    <name evidence="1" type="ORF">ABT404_03420</name>
</gene>
<reference evidence="1 2" key="1">
    <citation type="submission" date="2024-06" db="EMBL/GenBank/DDBJ databases">
        <title>The Natural Products Discovery Center: Release of the First 8490 Sequenced Strains for Exploring Actinobacteria Biosynthetic Diversity.</title>
        <authorList>
            <person name="Kalkreuter E."/>
            <person name="Kautsar S.A."/>
            <person name="Yang D."/>
            <person name="Bader C.D."/>
            <person name="Teijaro C.N."/>
            <person name="Fluegel L."/>
            <person name="Davis C.M."/>
            <person name="Simpson J.R."/>
            <person name="Lauterbach L."/>
            <person name="Steele A.D."/>
            <person name="Gui C."/>
            <person name="Meng S."/>
            <person name="Li G."/>
            <person name="Viehrig K."/>
            <person name="Ye F."/>
            <person name="Su P."/>
            <person name="Kiefer A.F."/>
            <person name="Nichols A."/>
            <person name="Cepeda A.J."/>
            <person name="Yan W."/>
            <person name="Fan B."/>
            <person name="Jiang Y."/>
            <person name="Adhikari A."/>
            <person name="Zheng C.-J."/>
            <person name="Schuster L."/>
            <person name="Cowan T.M."/>
            <person name="Smanski M.J."/>
            <person name="Chevrette M.G."/>
            <person name="De Carvalho L.P.S."/>
            <person name="Shen B."/>
        </authorList>
    </citation>
    <scope>NUCLEOTIDE SEQUENCE [LARGE SCALE GENOMIC DNA]</scope>
    <source>
        <strain evidence="1 2">NPDC000234</strain>
    </source>
</reference>
<organism evidence="1 2">
    <name type="scientific">Streptomyces hyaluromycini</name>
    <dbReference type="NCBI Taxonomy" id="1377993"/>
    <lineage>
        <taxon>Bacteria</taxon>
        <taxon>Bacillati</taxon>
        <taxon>Actinomycetota</taxon>
        <taxon>Actinomycetes</taxon>
        <taxon>Kitasatosporales</taxon>
        <taxon>Streptomycetaceae</taxon>
        <taxon>Streptomyces</taxon>
    </lineage>
</organism>
<accession>A0ABV1WNU1</accession>
<evidence type="ECO:0000313" key="2">
    <source>
        <dbReference type="Proteomes" id="UP001474181"/>
    </source>
</evidence>
<name>A0ABV1WNU1_9ACTN</name>
<evidence type="ECO:0000313" key="1">
    <source>
        <dbReference type="EMBL" id="MER7178533.1"/>
    </source>
</evidence>
<keyword evidence="2" id="KW-1185">Reference proteome</keyword>
<dbReference type="Proteomes" id="UP001474181">
    <property type="component" value="Unassembled WGS sequence"/>
</dbReference>
<sequence>MSGKGGVSGTAAGKPKIEQMQQQLVPRWVAGPVPGLGQRCSLRPRVPERTQDVRLGDTPRPSLRLLAALCTQWPVRAEIDLLGQVAARVTAARRVVQQHFPYGVGPVLGDLMPAGDGAGDLLRALAETFGEAFAESYERLPQRARACPWGAFDTAHCACDAFGRLVHDICSTPAVPDSAAAARILGRWMWRTVQAVEQGDLGRFVTHEVRLIPGARLEAGMIGPIRLVIGRDGPAQRAGDASGVLLRLITLLAPPHVRHPVKALYALHRHLQRWGATTWGRGFTARSGYTAALQARHTVVRHGDRPDHQLDTLTRILLGKDPDRWRARTAAGLLNPTWDDAPRPDAQVSALLNAALTAASADSKPEWEREMRHRFITMLDQPDALIPSDASAPAEDSLLEGFEDRIEWVLRQMEHEQRGVAIAYALHTDSTWPQAARRAGAPVPEAARVGEKVRRRLKYLSEEYNRRKK</sequence>
<dbReference type="EMBL" id="JBEPEK010000014">
    <property type="protein sequence ID" value="MER7178533.1"/>
    <property type="molecule type" value="Genomic_DNA"/>
</dbReference>
<proteinExistence type="predicted"/>
<protein>
    <submittedName>
        <fullName evidence="1">Uncharacterized protein</fullName>
    </submittedName>
</protein>